<feature type="region of interest" description="Disordered" evidence="1">
    <location>
        <begin position="424"/>
        <end position="445"/>
    </location>
</feature>
<dbReference type="Proteomes" id="UP000239156">
    <property type="component" value="Unassembled WGS sequence"/>
</dbReference>
<comment type="caution">
    <text evidence="2">The sequence shown here is derived from an EMBL/GenBank/DDBJ whole genome shotgun (WGS) entry which is preliminary data.</text>
</comment>
<evidence type="ECO:0000313" key="3">
    <source>
        <dbReference type="Proteomes" id="UP000239156"/>
    </source>
</evidence>
<gene>
    <name evidence="2" type="ORF">PSTT_01784</name>
</gene>
<reference evidence="2" key="1">
    <citation type="submission" date="2017-12" db="EMBL/GenBank/DDBJ databases">
        <title>Gene loss provides genomic basis for host adaptation in cereal stripe rust fungi.</title>
        <authorList>
            <person name="Xia C."/>
        </authorList>
    </citation>
    <scope>NUCLEOTIDE SEQUENCE [LARGE SCALE GENOMIC DNA]</scope>
    <source>
        <strain evidence="2">93-210</strain>
    </source>
</reference>
<evidence type="ECO:0000256" key="1">
    <source>
        <dbReference type="SAM" id="MobiDB-lite"/>
    </source>
</evidence>
<feature type="non-terminal residue" evidence="2">
    <location>
        <position position="1"/>
    </location>
</feature>
<organism evidence="2 3">
    <name type="scientific">Puccinia striiformis</name>
    <dbReference type="NCBI Taxonomy" id="27350"/>
    <lineage>
        <taxon>Eukaryota</taxon>
        <taxon>Fungi</taxon>
        <taxon>Dikarya</taxon>
        <taxon>Basidiomycota</taxon>
        <taxon>Pucciniomycotina</taxon>
        <taxon>Pucciniomycetes</taxon>
        <taxon>Pucciniales</taxon>
        <taxon>Pucciniaceae</taxon>
        <taxon>Puccinia</taxon>
    </lineage>
</organism>
<protein>
    <submittedName>
        <fullName evidence="2">Uncharacterized protein</fullName>
    </submittedName>
</protein>
<proteinExistence type="predicted"/>
<dbReference type="EMBL" id="PKSL01000010">
    <property type="protein sequence ID" value="POW15840.1"/>
    <property type="molecule type" value="Genomic_DNA"/>
</dbReference>
<evidence type="ECO:0000313" key="2">
    <source>
        <dbReference type="EMBL" id="POW15840.1"/>
    </source>
</evidence>
<name>A0A2S4W237_9BASI</name>
<dbReference type="AlphaFoldDB" id="A0A2S4W237"/>
<keyword evidence="3" id="KW-1185">Reference proteome</keyword>
<sequence length="631" mass="70279">PSPKLSSPGLPHHNWKDNLFPSSIFPMNPSRDNSHPWVCASANPVDELSPLDILSSVAKVDSLKDIGSLEELSQNETSVIELLNYYSTLSGDTPAMAQAAREVVLACRQSQLHSKATKSELQGAASFDRLIYLLDRYLDYCASINLKAWPIDHLKVTIWIKNDVTLTTNSTRMKPLRKTVRCYVTSLESIRVKTLHLFKGIHLPVHLMKSKIILEILNSLSVERDNLAERLGGNHEPPNQLSSTGGAQSARDLLLGEIRSKSGDEFAKQAMDIVKASRGAEQSESRGKPRGKAADPHIHTLLRYRNYCFLNKIPMWPIDSTRVSLWLKESVLVGDQRNKSKKSTVSFRTVQVYLSRLEYARLKTEHLFEAFANCGASLYKSNEIVAILSELNAPKEARCDAVKNEINSPDTQIVISSDGYTSLSRSSSQSIEESHIPVQTTEVSPRKRAALPSPLESLPSSHWALSKKRKMSGRNFSPRKAIRVVSENSPALKSIHDVKPICAEPPRFALRDTNGRRTPSFRLEADHNKLSRHTNPGVVVPVSPTRGSLNFPSISEWFSPPPCLERRKKGCISFILCSDEESEQSYTSEVLTPYGTPTDYASQLAPITPSRLLESPTCNRFWINPLGGVHT</sequence>
<dbReference type="VEuPathDB" id="FungiDB:PSTT_01784"/>
<dbReference type="VEuPathDB" id="FungiDB:PSHT_14612"/>
<accession>A0A2S4W237</accession>